<dbReference type="GO" id="GO:0000136">
    <property type="term" value="C:mannan polymerase complex"/>
    <property type="evidence" value="ECO:0007669"/>
    <property type="project" value="TreeGrafter"/>
</dbReference>
<dbReference type="GO" id="GO:0006487">
    <property type="term" value="P:protein N-linked glycosylation"/>
    <property type="evidence" value="ECO:0007669"/>
    <property type="project" value="TreeGrafter"/>
</dbReference>
<dbReference type="STRING" id="45607.A0A2T0FNX4"/>
<dbReference type="RefSeq" id="XP_024666637.1">
    <property type="nucleotide sequence ID" value="XM_024810869.1"/>
</dbReference>
<accession>A0A2T0FNX4</accession>
<keyword evidence="4" id="KW-0472">Membrane</keyword>
<dbReference type="Proteomes" id="UP000238350">
    <property type="component" value="Unassembled WGS sequence"/>
</dbReference>
<dbReference type="InterPro" id="IPR008630">
    <property type="entry name" value="Glyco_trans_34"/>
</dbReference>
<keyword evidence="4" id="KW-0812">Transmembrane</keyword>
<evidence type="ECO:0000256" key="3">
    <source>
        <dbReference type="ARBA" id="ARBA00022679"/>
    </source>
</evidence>
<evidence type="ECO:0000313" key="6">
    <source>
        <dbReference type="Proteomes" id="UP000238350"/>
    </source>
</evidence>
<protein>
    <submittedName>
        <fullName evidence="5">Putative alpha-1,6-mannosyltransferase MNN11</fullName>
    </submittedName>
</protein>
<dbReference type="GO" id="GO:0000009">
    <property type="term" value="F:alpha-1,6-mannosyltransferase activity"/>
    <property type="evidence" value="ECO:0007669"/>
    <property type="project" value="TreeGrafter"/>
</dbReference>
<keyword evidence="6" id="KW-1185">Reference proteome</keyword>
<dbReference type="PANTHER" id="PTHR31306:SF10">
    <property type="entry name" value="ALPHA-1,6-MANNOSYLTRANSFERASE MNN11-RELATED"/>
    <property type="match status" value="1"/>
</dbReference>
<evidence type="ECO:0000256" key="2">
    <source>
        <dbReference type="ARBA" id="ARBA00022676"/>
    </source>
</evidence>
<dbReference type="Pfam" id="PF05637">
    <property type="entry name" value="Glyco_transf_34"/>
    <property type="match status" value="1"/>
</dbReference>
<comment type="caution">
    <text evidence="5">The sequence shown here is derived from an EMBL/GenBank/DDBJ whole genome shotgun (WGS) entry which is preliminary data.</text>
</comment>
<evidence type="ECO:0000256" key="1">
    <source>
        <dbReference type="ARBA" id="ARBA00005664"/>
    </source>
</evidence>
<gene>
    <name evidence="5" type="ORF">B9G98_04312</name>
</gene>
<sequence length="392" mass="44666">MSAGNRRRGTKETLPSYVVADEEEIGYQTPVKRSWRENLNAEVMREIAFVVFGLLILMWLFLGGSSSSESNASWAGRPLVYTQSEFIIPSIPGVAHQGIKKAPGDMNEVQSQGDTRNSQALGNLPVYVYSGSKSPKVVIVTVIDDARYPNEYTAKILENRLEYARAHDYGVFVRFTKDFLPIYKESNGRSPTWAQVGISREALEAFPNAKHFWYLDQTAIIMNPLVDIEKEFLDPAHLESKTLVNARVVRDSDVIKVLKNDPKSVDLIITRDDIGLSTLSYIFSNNYHVKAMFETWLEPLYRQYQHFRNSEDALLHMLQWHTIYISHTAVVSTKLLASQAEPADGPFRDELAYTDGDFTAVFNCDYNTEACKQLFQRLWKGRGRIRSKSDRN</sequence>
<evidence type="ECO:0000256" key="4">
    <source>
        <dbReference type="SAM" id="Phobius"/>
    </source>
</evidence>
<dbReference type="PANTHER" id="PTHR31306">
    <property type="entry name" value="ALPHA-1,6-MANNOSYLTRANSFERASE MNN11-RELATED"/>
    <property type="match status" value="1"/>
</dbReference>
<dbReference type="InterPro" id="IPR029044">
    <property type="entry name" value="Nucleotide-diphossugar_trans"/>
</dbReference>
<feature type="transmembrane region" description="Helical" evidence="4">
    <location>
        <begin position="43"/>
        <end position="62"/>
    </location>
</feature>
<dbReference type="Gene3D" id="3.90.550.10">
    <property type="entry name" value="Spore Coat Polysaccharide Biosynthesis Protein SpsA, Chain A"/>
    <property type="match status" value="1"/>
</dbReference>
<keyword evidence="2 5" id="KW-0328">Glycosyltransferase</keyword>
<dbReference type="OrthoDB" id="205108at2759"/>
<keyword evidence="4" id="KW-1133">Transmembrane helix</keyword>
<comment type="similarity">
    <text evidence="1">Belongs to the glycosyltransferase 34 family.</text>
</comment>
<name>A0A2T0FNX4_9ASCO</name>
<evidence type="ECO:0000313" key="5">
    <source>
        <dbReference type="EMBL" id="PRT56692.1"/>
    </source>
</evidence>
<organism evidence="5 6">
    <name type="scientific">Wickerhamiella sorbophila</name>
    <dbReference type="NCBI Taxonomy" id="45607"/>
    <lineage>
        <taxon>Eukaryota</taxon>
        <taxon>Fungi</taxon>
        <taxon>Dikarya</taxon>
        <taxon>Ascomycota</taxon>
        <taxon>Saccharomycotina</taxon>
        <taxon>Dipodascomycetes</taxon>
        <taxon>Dipodascales</taxon>
        <taxon>Trichomonascaceae</taxon>
        <taxon>Wickerhamiella</taxon>
    </lineage>
</organism>
<dbReference type="GeneID" id="36518060"/>
<keyword evidence="3 5" id="KW-0808">Transferase</keyword>
<dbReference type="AlphaFoldDB" id="A0A2T0FNX4"/>
<reference evidence="5 6" key="1">
    <citation type="submission" date="2017-04" db="EMBL/GenBank/DDBJ databases">
        <title>Genome sequencing of [Candida] sorbophila.</title>
        <authorList>
            <person name="Ahn J.O."/>
        </authorList>
    </citation>
    <scope>NUCLEOTIDE SEQUENCE [LARGE SCALE GENOMIC DNA]</scope>
    <source>
        <strain evidence="5 6">DS02</strain>
    </source>
</reference>
<proteinExistence type="inferred from homology"/>
<dbReference type="EMBL" id="NDIQ01000022">
    <property type="protein sequence ID" value="PRT56692.1"/>
    <property type="molecule type" value="Genomic_DNA"/>
</dbReference>